<dbReference type="EMBL" id="SHKW01000001">
    <property type="protein sequence ID" value="RZU39890.1"/>
    <property type="molecule type" value="Genomic_DNA"/>
</dbReference>
<evidence type="ECO:0000313" key="3">
    <source>
        <dbReference type="EMBL" id="RZU39890.1"/>
    </source>
</evidence>
<feature type="signal peptide" evidence="2">
    <location>
        <begin position="1"/>
        <end position="24"/>
    </location>
</feature>
<evidence type="ECO:0000313" key="4">
    <source>
        <dbReference type="Proteomes" id="UP000292958"/>
    </source>
</evidence>
<dbReference type="OrthoDB" id="105847at2"/>
<feature type="region of interest" description="Disordered" evidence="1">
    <location>
        <begin position="419"/>
        <end position="442"/>
    </location>
</feature>
<reference evidence="3 4" key="1">
    <citation type="submission" date="2019-02" db="EMBL/GenBank/DDBJ databases">
        <title>Genomic Encyclopedia of Archaeal and Bacterial Type Strains, Phase II (KMG-II): from individual species to whole genera.</title>
        <authorList>
            <person name="Goeker M."/>
        </authorList>
    </citation>
    <scope>NUCLEOTIDE SEQUENCE [LARGE SCALE GENOMIC DNA]</scope>
    <source>
        <strain evidence="3 4">DSM 18101</strain>
    </source>
</reference>
<protein>
    <recommendedName>
        <fullName evidence="5">Tetratricopeptide repeat protein</fullName>
    </recommendedName>
</protein>
<gene>
    <name evidence="3" type="ORF">BDD14_1285</name>
</gene>
<accession>A0A4Q7YQZ3</accession>
<feature type="compositionally biased region" description="Basic residues" evidence="1">
    <location>
        <begin position="433"/>
        <end position="442"/>
    </location>
</feature>
<evidence type="ECO:0000256" key="2">
    <source>
        <dbReference type="SAM" id="SignalP"/>
    </source>
</evidence>
<dbReference type="RefSeq" id="WP_130418032.1">
    <property type="nucleotide sequence ID" value="NZ_SHKW01000001.1"/>
</dbReference>
<name>A0A4Q7YQZ3_9BACT</name>
<proteinExistence type="predicted"/>
<dbReference type="Proteomes" id="UP000292958">
    <property type="component" value="Unassembled WGS sequence"/>
</dbReference>
<comment type="caution">
    <text evidence="3">The sequence shown here is derived from an EMBL/GenBank/DDBJ whole genome shotgun (WGS) entry which is preliminary data.</text>
</comment>
<feature type="chain" id="PRO_5020920316" description="Tetratricopeptide repeat protein" evidence="2">
    <location>
        <begin position="25"/>
        <end position="442"/>
    </location>
</feature>
<keyword evidence="4" id="KW-1185">Reference proteome</keyword>
<sequence length="442" mass="46672">MKKAVVASLLAVASVASGARIAVAQTPAPANAGSNAQQAGGSGIQLAPAEYNAYTAAIGQSTPQAQAPALESFLTTYPQSQVKTDVLQRLMLAYSSFDPVKTLDAADRLLQVDPSNIRALTFEAYFHLQNADKIADPAGKQPDLDKAAEYGQKGLDATKPKDMSDEDFAKVKAAASPVFHRAIATAALNKKDAATSITHLKQSLASVPVEQTKTPGPLLTDTYLLAQAYYQATPPDPLNCAWYASRAATFAPEPYKSQMMPLAKYCYKKYHGADDGFDTLVAASQQSLDPPADLATTVKPAPSPADIVKQVIASTPDLATLAVSDKEFILQNGTPEDAAKVWDTVKGKSVQFPDTTVVSVADTALKVSVSDDAVQSKSADFTFNLAAPLKTPPAVGDKVTVTGTYDSFTPNPVMITMSNGAVVEPKKTTKPTPSHHRSTTPR</sequence>
<dbReference type="AlphaFoldDB" id="A0A4Q7YQZ3"/>
<evidence type="ECO:0000256" key="1">
    <source>
        <dbReference type="SAM" id="MobiDB-lite"/>
    </source>
</evidence>
<organism evidence="3 4">
    <name type="scientific">Edaphobacter modestus</name>
    <dbReference type="NCBI Taxonomy" id="388466"/>
    <lineage>
        <taxon>Bacteria</taxon>
        <taxon>Pseudomonadati</taxon>
        <taxon>Acidobacteriota</taxon>
        <taxon>Terriglobia</taxon>
        <taxon>Terriglobales</taxon>
        <taxon>Acidobacteriaceae</taxon>
        <taxon>Edaphobacter</taxon>
    </lineage>
</organism>
<keyword evidence="2" id="KW-0732">Signal</keyword>
<evidence type="ECO:0008006" key="5">
    <source>
        <dbReference type="Google" id="ProtNLM"/>
    </source>
</evidence>